<feature type="region of interest" description="Disordered" evidence="1">
    <location>
        <begin position="1"/>
        <end position="94"/>
    </location>
</feature>
<name>A0A8H3EP66_9LECA</name>
<dbReference type="GO" id="GO:0003691">
    <property type="term" value="F:double-stranded telomeric DNA binding"/>
    <property type="evidence" value="ECO:0007669"/>
    <property type="project" value="TreeGrafter"/>
</dbReference>
<dbReference type="InterPro" id="IPR052833">
    <property type="entry name" value="Telomeric_DNA-bd_trans-reg"/>
</dbReference>
<feature type="region of interest" description="Disordered" evidence="1">
    <location>
        <begin position="604"/>
        <end position="628"/>
    </location>
</feature>
<dbReference type="OrthoDB" id="5398572at2759"/>
<dbReference type="PANTHER" id="PTHR47807">
    <property type="entry name" value="PROTEIN TBF1"/>
    <property type="match status" value="1"/>
</dbReference>
<gene>
    <name evidence="2" type="ORF">HETSPECPRED_008867</name>
</gene>
<dbReference type="EMBL" id="CAJPDS010000007">
    <property type="protein sequence ID" value="CAF9909180.1"/>
    <property type="molecule type" value="Genomic_DNA"/>
</dbReference>
<dbReference type="AlphaFoldDB" id="A0A8H3EP66"/>
<proteinExistence type="predicted"/>
<keyword evidence="3" id="KW-1185">Reference proteome</keyword>
<feature type="compositionally biased region" description="Low complexity" evidence="1">
    <location>
        <begin position="29"/>
        <end position="43"/>
    </location>
</feature>
<evidence type="ECO:0000313" key="3">
    <source>
        <dbReference type="Proteomes" id="UP000664521"/>
    </source>
</evidence>
<reference evidence="2" key="1">
    <citation type="submission" date="2021-03" db="EMBL/GenBank/DDBJ databases">
        <authorList>
            <person name="Tagirdzhanova G."/>
        </authorList>
    </citation>
    <scope>NUCLEOTIDE SEQUENCE</scope>
</reference>
<feature type="compositionally biased region" description="Basic and acidic residues" evidence="1">
    <location>
        <begin position="44"/>
        <end position="53"/>
    </location>
</feature>
<protein>
    <recommendedName>
        <fullName evidence="4">Myb-like domain-containing protein</fullName>
    </recommendedName>
</protein>
<feature type="compositionally biased region" description="Polar residues" evidence="1">
    <location>
        <begin position="739"/>
        <end position="749"/>
    </location>
</feature>
<accession>A0A8H3EP66</accession>
<comment type="caution">
    <text evidence="2">The sequence shown here is derived from an EMBL/GenBank/DDBJ whole genome shotgun (WGS) entry which is preliminary data.</text>
</comment>
<dbReference type="PANTHER" id="PTHR47807:SF1">
    <property type="entry name" value="PROTEIN TBF1"/>
    <property type="match status" value="1"/>
</dbReference>
<dbReference type="Gene3D" id="1.10.10.60">
    <property type="entry name" value="Homeodomain-like"/>
    <property type="match status" value="1"/>
</dbReference>
<dbReference type="Proteomes" id="UP000664521">
    <property type="component" value="Unassembled WGS sequence"/>
</dbReference>
<organism evidence="2 3">
    <name type="scientific">Heterodermia speciosa</name>
    <dbReference type="NCBI Taxonomy" id="116794"/>
    <lineage>
        <taxon>Eukaryota</taxon>
        <taxon>Fungi</taxon>
        <taxon>Dikarya</taxon>
        <taxon>Ascomycota</taxon>
        <taxon>Pezizomycotina</taxon>
        <taxon>Lecanoromycetes</taxon>
        <taxon>OSLEUM clade</taxon>
        <taxon>Lecanoromycetidae</taxon>
        <taxon>Caliciales</taxon>
        <taxon>Physciaceae</taxon>
        <taxon>Heterodermia</taxon>
    </lineage>
</organism>
<evidence type="ECO:0000256" key="1">
    <source>
        <dbReference type="SAM" id="MobiDB-lite"/>
    </source>
</evidence>
<evidence type="ECO:0008006" key="4">
    <source>
        <dbReference type="Google" id="ProtNLM"/>
    </source>
</evidence>
<evidence type="ECO:0000313" key="2">
    <source>
        <dbReference type="EMBL" id="CAF9909180.1"/>
    </source>
</evidence>
<feature type="region of interest" description="Disordered" evidence="1">
    <location>
        <begin position="500"/>
        <end position="519"/>
    </location>
</feature>
<sequence>MAERTATRASSRLITPQDPPKGEQATDKPQPTAARRSARPTRSQSRDVSDSEATKTSGKGGRRGIRQANANGAEVPGKPGRKGKITAQPNSDQFDPELSVVAEVVNIEYPELKPNFGPTLEGIAQAAESPFSAFSGTTARTSRSAQEPRGSSALDLLDALPDLSYAADQVLSWLLPSNEVSEETVASVCNELQDHNSRTGKNVVRLGRSFQMQKDVYGGKPFMKPSIVVSALIGSTEIQGNGSEHWRPDPLLHKANLTSLIMLITRPWEIEASSQLLEFLDQNFPTAFSNHLSTDEDFAIALEIRTQHFIMQLTRYIHELNFDPDMLLSQVFQINPTAFKGWDSPGLQAEDLTEEQNKAIALRFQALGQNFSDGSNVDPEALKNAFPWLLFVTRIMAWSKNRLADIETQVHAHGGTGEIIHALDQEIQARISAGLMVIDNTRSDIQLEYPSPAQLSTPMSDKIELNRIATIKAAERRSSKLIHNSAKTMGRRVVRLKEMEKTVKKPRASRKSSAVSVPNPTFNQPFAAALAPMGNGSFGGHAPTANMMPMVSSAPNFEGMTAGNIMDDGWQPQQIEEDMGPGSFDNDFTRSQRIVALGEEREAAANKENMTETAEMQAPISPGGSQRPALAPRKLRIMDPQPNAQRVTFDSQVFQDMPESSRGTKRAFDETMDAEEVELGEPSQDQGFQQDDRTFDLASRRAQKPAQAPRRRTRKARTTQTTQTTNNPTQDFMEPDPTAQDNSVPNSTFNTYKDAKREAQEATAARPKKVQVRKAWTDQETGLLLDLIEEHGTSWRLLKQIDLENEFILKDRDQVALKDKARNMKLDFLKAGDYLPLNFQHVPLNKLQIQKLNDLGLDYNQDMGKRRNRAPAQAVSAIPSL</sequence>
<feature type="region of interest" description="Disordered" evidence="1">
    <location>
        <begin position="699"/>
        <end position="749"/>
    </location>
</feature>
<dbReference type="CDD" id="cd11660">
    <property type="entry name" value="SANT_TRF"/>
    <property type="match status" value="1"/>
</dbReference>
<dbReference type="GO" id="GO:0010833">
    <property type="term" value="P:telomere maintenance via telomere lengthening"/>
    <property type="evidence" value="ECO:0007669"/>
    <property type="project" value="TreeGrafter"/>
</dbReference>